<dbReference type="GO" id="GO:0016462">
    <property type="term" value="F:pyrophosphatase activity"/>
    <property type="evidence" value="ECO:0007669"/>
    <property type="project" value="TreeGrafter"/>
</dbReference>
<organism evidence="3 4">
    <name type="scientific">Roseiterribacter gracilis</name>
    <dbReference type="NCBI Taxonomy" id="2812848"/>
    <lineage>
        <taxon>Bacteria</taxon>
        <taxon>Pseudomonadati</taxon>
        <taxon>Pseudomonadota</taxon>
        <taxon>Alphaproteobacteria</taxon>
        <taxon>Rhodospirillales</taxon>
        <taxon>Roseiterribacteraceae</taxon>
        <taxon>Roseiterribacter</taxon>
    </lineage>
</organism>
<evidence type="ECO:0000313" key="3">
    <source>
        <dbReference type="EMBL" id="GIL39328.1"/>
    </source>
</evidence>
<name>A0A8S8X751_9PROT</name>
<dbReference type="CDD" id="cd24052">
    <property type="entry name" value="ASKHA_NBD_HpPPX-GppA-like"/>
    <property type="match status" value="1"/>
</dbReference>
<dbReference type="SUPFAM" id="SSF109604">
    <property type="entry name" value="HD-domain/PDEase-like"/>
    <property type="match status" value="1"/>
</dbReference>
<accession>A0A8S8X751</accession>
<reference evidence="3" key="1">
    <citation type="submission" date="2021-02" db="EMBL/GenBank/DDBJ databases">
        <title>Genome sequence of Rhodospirillales sp. strain TMPK1 isolated from soil.</title>
        <authorList>
            <person name="Nakai R."/>
            <person name="Kusada H."/>
            <person name="Tamaki H."/>
        </authorList>
    </citation>
    <scope>NUCLEOTIDE SEQUENCE</scope>
    <source>
        <strain evidence="3">TMPK1</strain>
    </source>
</reference>
<dbReference type="Proteomes" id="UP000681075">
    <property type="component" value="Unassembled WGS sequence"/>
</dbReference>
<dbReference type="InterPro" id="IPR043129">
    <property type="entry name" value="ATPase_NBD"/>
</dbReference>
<comment type="caution">
    <text evidence="3">The sequence shown here is derived from an EMBL/GenBank/DDBJ whole genome shotgun (WGS) entry which is preliminary data.</text>
</comment>
<dbReference type="RefSeq" id="WP_420242437.1">
    <property type="nucleotide sequence ID" value="NZ_BOPV01000001.1"/>
</dbReference>
<dbReference type="EMBL" id="BOPV01000001">
    <property type="protein sequence ID" value="GIL39328.1"/>
    <property type="molecule type" value="Genomic_DNA"/>
</dbReference>
<protein>
    <submittedName>
        <fullName evidence="3">Exopolyphosphatase</fullName>
    </submittedName>
</protein>
<dbReference type="InterPro" id="IPR003695">
    <property type="entry name" value="Ppx_GppA_N"/>
</dbReference>
<gene>
    <name evidence="3" type="ORF">TMPK1_15650</name>
</gene>
<feature type="domain" description="Exopolyphosphatase C-terminal" evidence="2">
    <location>
        <begin position="345"/>
        <end position="486"/>
    </location>
</feature>
<dbReference type="Gene3D" id="3.30.420.150">
    <property type="entry name" value="Exopolyphosphatase. Domain 2"/>
    <property type="match status" value="1"/>
</dbReference>
<dbReference type="PANTHER" id="PTHR30005:SF0">
    <property type="entry name" value="RETROGRADE REGULATION PROTEIN 2"/>
    <property type="match status" value="1"/>
</dbReference>
<dbReference type="Pfam" id="PF21697">
    <property type="entry name" value="Ppx_C"/>
    <property type="match status" value="1"/>
</dbReference>
<dbReference type="PANTHER" id="PTHR30005">
    <property type="entry name" value="EXOPOLYPHOSPHATASE"/>
    <property type="match status" value="1"/>
</dbReference>
<dbReference type="Gene3D" id="1.10.3210.10">
    <property type="entry name" value="Hypothetical protein af1432"/>
    <property type="match status" value="1"/>
</dbReference>
<evidence type="ECO:0000313" key="4">
    <source>
        <dbReference type="Proteomes" id="UP000681075"/>
    </source>
</evidence>
<proteinExistence type="predicted"/>
<dbReference type="AlphaFoldDB" id="A0A8S8X751"/>
<keyword evidence="4" id="KW-1185">Reference proteome</keyword>
<sequence>MPSPKSSNARVAVIDIGSNSIRLVVFEGVTRAPIQLFNEKVYCALGKTVAQTGKLNPDGVAQALASLTRFSRLLRGMEVAELHVVATAAVRDAQDGPDFLKLLKTRAGLDVVLIGGDEEGRLSAQGVLSGTPDADGLMADMGGGSVELVRLDKGDVGTRVSRPLGPFRLMAIDGGRDAVRKAIDAQISDLPWLREAKGKDFYAVGGAFRAFAKVHMEQVHHPLHIIHHYAIDAKAAVDFAQLLSKQSRSSLEQATTISRRRAEALPYAAMVIERLLKQVEPKRLVFSAYGLREGILFDRLPASQRPVDPLLDACAEMADRSGRFGEPDSLIDWTRPIWPSDLQPARTRLYHAACLLSDMAWLEHPDYRALHAYLRTLRVPFGGLDHFGRAFLALTLYVRYGGKPDDPMVVAAQQLLPEEARRHATILGLALRLALTMTGGTPRLLERTALKLGNKNLTLELSGDSVNLVADAVTRRLEALAKALDRNADVATVE</sequence>
<evidence type="ECO:0000259" key="1">
    <source>
        <dbReference type="Pfam" id="PF02541"/>
    </source>
</evidence>
<evidence type="ECO:0000259" key="2">
    <source>
        <dbReference type="Pfam" id="PF21697"/>
    </source>
</evidence>
<dbReference type="Pfam" id="PF02541">
    <property type="entry name" value="Ppx-GppA"/>
    <property type="match status" value="1"/>
</dbReference>
<dbReference type="InterPro" id="IPR050273">
    <property type="entry name" value="GppA/Ppx_hydrolase"/>
</dbReference>
<dbReference type="SUPFAM" id="SSF53067">
    <property type="entry name" value="Actin-like ATPase domain"/>
    <property type="match status" value="2"/>
</dbReference>
<dbReference type="Gene3D" id="3.30.420.40">
    <property type="match status" value="1"/>
</dbReference>
<feature type="domain" description="Ppx/GppA phosphatase N-terminal" evidence="1">
    <location>
        <begin position="28"/>
        <end position="301"/>
    </location>
</feature>
<dbReference type="InterPro" id="IPR048951">
    <property type="entry name" value="Ppx_C"/>
</dbReference>